<sequence>MGDPVNRHTDRKLWADGLDEALINMMYEDISARRAELGKFGQKNYNMYVKQLNHFGSKIFSTEQVNEKIKRLKKRQYMFIELLGQPGMKWDNSSKSVIAIDEYWEKAISVNKDWNFFRNVEYSFCSKLCEIFGMLAPIDTTQIPAGKQVEGGGEERHLGAEVQSPTDISMITPSSGPSTRKRDKGVVEASASKRSKPSTSKMDIDEGGERFSRCVELLMEMKSKVPVNDWFRSFNALHGSSKLQRDFLAMNDEYRLLWTTKFW</sequence>
<dbReference type="AlphaFoldDB" id="A0A6P9EN36"/>
<dbReference type="PANTHER" id="PTHR47584">
    <property type="match status" value="1"/>
</dbReference>
<dbReference type="KEGG" id="jre:118349460"/>
<evidence type="ECO:0000256" key="1">
    <source>
        <dbReference type="SAM" id="MobiDB-lite"/>
    </source>
</evidence>
<dbReference type="Proteomes" id="UP000235220">
    <property type="component" value="Chromosome 9"/>
</dbReference>
<accession>A0A6P9EN36</accession>
<dbReference type="Pfam" id="PF12776">
    <property type="entry name" value="Myb_DNA-bind_3"/>
    <property type="match status" value="1"/>
</dbReference>
<dbReference type="InParanoid" id="A0A6P9EN36"/>
<protein>
    <submittedName>
        <fullName evidence="4">Uncharacterized protein LOC118349460</fullName>
    </submittedName>
</protein>
<feature type="region of interest" description="Disordered" evidence="1">
    <location>
        <begin position="147"/>
        <end position="204"/>
    </location>
</feature>
<dbReference type="InterPro" id="IPR045026">
    <property type="entry name" value="LIMYB"/>
</dbReference>
<dbReference type="RefSeq" id="XP_035550015.1">
    <property type="nucleotide sequence ID" value="XM_035694122.1"/>
</dbReference>
<gene>
    <name evidence="4" type="primary">LOC118349460</name>
</gene>
<reference evidence="4" key="1">
    <citation type="submission" date="2025-08" db="UniProtKB">
        <authorList>
            <consortium name="RefSeq"/>
        </authorList>
    </citation>
    <scope>IDENTIFICATION</scope>
    <source>
        <tissue evidence="4">Leaves</tissue>
    </source>
</reference>
<evidence type="ECO:0000313" key="4">
    <source>
        <dbReference type="RefSeq" id="XP_035550015.1"/>
    </source>
</evidence>
<feature type="domain" description="Myb/SANT-like" evidence="2">
    <location>
        <begin position="14"/>
        <end position="106"/>
    </location>
</feature>
<dbReference type="OrthoDB" id="686198at2759"/>
<feature type="compositionally biased region" description="Polar residues" evidence="1">
    <location>
        <begin position="163"/>
        <end position="178"/>
    </location>
</feature>
<evidence type="ECO:0000259" key="2">
    <source>
        <dbReference type="Pfam" id="PF12776"/>
    </source>
</evidence>
<evidence type="ECO:0000313" key="3">
    <source>
        <dbReference type="Proteomes" id="UP000235220"/>
    </source>
</evidence>
<proteinExistence type="predicted"/>
<dbReference type="GeneID" id="118349460"/>
<organism evidence="3 4">
    <name type="scientific">Juglans regia</name>
    <name type="common">English walnut</name>
    <dbReference type="NCBI Taxonomy" id="51240"/>
    <lineage>
        <taxon>Eukaryota</taxon>
        <taxon>Viridiplantae</taxon>
        <taxon>Streptophyta</taxon>
        <taxon>Embryophyta</taxon>
        <taxon>Tracheophyta</taxon>
        <taxon>Spermatophyta</taxon>
        <taxon>Magnoliopsida</taxon>
        <taxon>eudicotyledons</taxon>
        <taxon>Gunneridae</taxon>
        <taxon>Pentapetalae</taxon>
        <taxon>rosids</taxon>
        <taxon>fabids</taxon>
        <taxon>Fagales</taxon>
        <taxon>Juglandaceae</taxon>
        <taxon>Juglans</taxon>
    </lineage>
</organism>
<name>A0A6P9EN36_JUGRE</name>
<keyword evidence="3" id="KW-1185">Reference proteome</keyword>
<dbReference type="InterPro" id="IPR024752">
    <property type="entry name" value="Myb/SANT-like_dom"/>
</dbReference>
<dbReference type="PANTHER" id="PTHR47584:SF14">
    <property type="entry name" value="L10-INTERACTING MYB DOMAIN-CONTAINING PROTEIN-LIKE"/>
    <property type="match status" value="1"/>
</dbReference>